<reference evidence="2" key="1">
    <citation type="submission" date="2020-06" db="EMBL/GenBank/DDBJ databases">
        <authorList>
            <person name="Li T."/>
            <person name="Hu X."/>
            <person name="Zhang T."/>
            <person name="Song X."/>
            <person name="Zhang H."/>
            <person name="Dai N."/>
            <person name="Sheng W."/>
            <person name="Hou X."/>
            <person name="Wei L."/>
        </authorList>
    </citation>
    <scope>NUCLEOTIDE SEQUENCE</scope>
    <source>
        <strain evidence="2">K16</strain>
        <tissue evidence="2">Leaf</tissue>
    </source>
</reference>
<accession>A0AAE1WAV4</accession>
<name>A0AAE1WAV4_9LAMI</name>
<dbReference type="Pfam" id="PF25597">
    <property type="entry name" value="SH3_retrovirus"/>
    <property type="match status" value="1"/>
</dbReference>
<evidence type="ECO:0000313" key="2">
    <source>
        <dbReference type="EMBL" id="KAK4389966.1"/>
    </source>
</evidence>
<feature type="domain" description="Retroviral polymerase SH3-like" evidence="1">
    <location>
        <begin position="67"/>
        <end position="116"/>
    </location>
</feature>
<comment type="caution">
    <text evidence="2">The sequence shown here is derived from an EMBL/GenBank/DDBJ whole genome shotgun (WGS) entry which is preliminary data.</text>
</comment>
<sequence length="151" mass="17554">MVQSMMSFTELPLFFWGYDLETTTKLLNIAPLKTVTKTSYEICHAKPASYKYLRVWESHTYIKRLVGDKLDSRSSLCRFTKYPKKILGYYFYDPWEQKVFVSRNAIFLEKGFPPDTRCEELLFEELSEATPLAAVVSFSVSVVPNENIPIL</sequence>
<proteinExistence type="predicted"/>
<dbReference type="InterPro" id="IPR057670">
    <property type="entry name" value="SH3_retrovirus"/>
</dbReference>
<keyword evidence="3" id="KW-1185">Reference proteome</keyword>
<evidence type="ECO:0000313" key="3">
    <source>
        <dbReference type="Proteomes" id="UP001289374"/>
    </source>
</evidence>
<reference evidence="2" key="2">
    <citation type="journal article" date="2024" name="Plant">
        <title>Genomic evolution and insights into agronomic trait innovations of Sesamum species.</title>
        <authorList>
            <person name="Miao H."/>
            <person name="Wang L."/>
            <person name="Qu L."/>
            <person name="Liu H."/>
            <person name="Sun Y."/>
            <person name="Le M."/>
            <person name="Wang Q."/>
            <person name="Wei S."/>
            <person name="Zheng Y."/>
            <person name="Lin W."/>
            <person name="Duan Y."/>
            <person name="Cao H."/>
            <person name="Xiong S."/>
            <person name="Wang X."/>
            <person name="Wei L."/>
            <person name="Li C."/>
            <person name="Ma Q."/>
            <person name="Ju M."/>
            <person name="Zhao R."/>
            <person name="Li G."/>
            <person name="Mu C."/>
            <person name="Tian Q."/>
            <person name="Mei H."/>
            <person name="Zhang T."/>
            <person name="Gao T."/>
            <person name="Zhang H."/>
        </authorList>
    </citation>
    <scope>NUCLEOTIDE SEQUENCE</scope>
    <source>
        <strain evidence="2">K16</strain>
    </source>
</reference>
<dbReference type="EMBL" id="JACGWL010000012">
    <property type="protein sequence ID" value="KAK4389966.1"/>
    <property type="molecule type" value="Genomic_DNA"/>
</dbReference>
<dbReference type="Proteomes" id="UP001289374">
    <property type="component" value="Unassembled WGS sequence"/>
</dbReference>
<evidence type="ECO:0000259" key="1">
    <source>
        <dbReference type="Pfam" id="PF25597"/>
    </source>
</evidence>
<organism evidence="2 3">
    <name type="scientific">Sesamum angolense</name>
    <dbReference type="NCBI Taxonomy" id="2727404"/>
    <lineage>
        <taxon>Eukaryota</taxon>
        <taxon>Viridiplantae</taxon>
        <taxon>Streptophyta</taxon>
        <taxon>Embryophyta</taxon>
        <taxon>Tracheophyta</taxon>
        <taxon>Spermatophyta</taxon>
        <taxon>Magnoliopsida</taxon>
        <taxon>eudicotyledons</taxon>
        <taxon>Gunneridae</taxon>
        <taxon>Pentapetalae</taxon>
        <taxon>asterids</taxon>
        <taxon>lamiids</taxon>
        <taxon>Lamiales</taxon>
        <taxon>Pedaliaceae</taxon>
        <taxon>Sesamum</taxon>
    </lineage>
</organism>
<gene>
    <name evidence="2" type="ORF">Sango_2059900</name>
</gene>
<dbReference type="AlphaFoldDB" id="A0AAE1WAV4"/>
<protein>
    <recommendedName>
        <fullName evidence="1">Retroviral polymerase SH3-like domain-containing protein</fullName>
    </recommendedName>
</protein>